<keyword evidence="4" id="KW-0479">Metal-binding</keyword>
<dbReference type="GO" id="GO:0005576">
    <property type="term" value="C:extracellular region"/>
    <property type="evidence" value="ECO:0007669"/>
    <property type="project" value="UniProtKB-SubCell"/>
</dbReference>
<evidence type="ECO:0000256" key="15">
    <source>
        <dbReference type="ARBA" id="ARBA00047174"/>
    </source>
</evidence>
<evidence type="ECO:0000256" key="16">
    <source>
        <dbReference type="SAM" id="SignalP"/>
    </source>
</evidence>
<dbReference type="Proteomes" id="UP001302126">
    <property type="component" value="Unassembled WGS sequence"/>
</dbReference>
<evidence type="ECO:0000256" key="1">
    <source>
        <dbReference type="ARBA" id="ARBA00001973"/>
    </source>
</evidence>
<keyword evidence="9" id="KW-0503">Monooxygenase</keyword>
<keyword evidence="7" id="KW-0560">Oxidoreductase</keyword>
<evidence type="ECO:0000256" key="8">
    <source>
        <dbReference type="ARBA" id="ARBA00023008"/>
    </source>
</evidence>
<name>A0AAN6WIB0_9PEZI</name>
<dbReference type="GO" id="GO:0016787">
    <property type="term" value="F:hydrolase activity"/>
    <property type="evidence" value="ECO:0007669"/>
    <property type="project" value="UniProtKB-KW"/>
</dbReference>
<dbReference type="InterPro" id="IPR005103">
    <property type="entry name" value="AA9_LPMO"/>
</dbReference>
<proteinExistence type="inferred from homology"/>
<feature type="domain" description="Auxiliary Activity family 9 catalytic" evidence="17">
    <location>
        <begin position="20"/>
        <end position="267"/>
    </location>
</feature>
<evidence type="ECO:0000259" key="17">
    <source>
        <dbReference type="Pfam" id="PF03443"/>
    </source>
</evidence>
<evidence type="ECO:0000256" key="9">
    <source>
        <dbReference type="ARBA" id="ARBA00023033"/>
    </source>
</evidence>
<evidence type="ECO:0000256" key="4">
    <source>
        <dbReference type="ARBA" id="ARBA00022723"/>
    </source>
</evidence>
<keyword evidence="11" id="KW-0119">Carbohydrate metabolism</keyword>
<evidence type="ECO:0000256" key="10">
    <source>
        <dbReference type="ARBA" id="ARBA00023157"/>
    </source>
</evidence>
<evidence type="ECO:0000256" key="11">
    <source>
        <dbReference type="ARBA" id="ARBA00023277"/>
    </source>
</evidence>
<evidence type="ECO:0000256" key="7">
    <source>
        <dbReference type="ARBA" id="ARBA00023002"/>
    </source>
</evidence>
<evidence type="ECO:0000313" key="19">
    <source>
        <dbReference type="Proteomes" id="UP001302126"/>
    </source>
</evidence>
<dbReference type="EMBL" id="MU864740">
    <property type="protein sequence ID" value="KAK4182143.1"/>
    <property type="molecule type" value="Genomic_DNA"/>
</dbReference>
<evidence type="ECO:0000256" key="6">
    <source>
        <dbReference type="ARBA" id="ARBA00023001"/>
    </source>
</evidence>
<keyword evidence="6" id="KW-0136">Cellulose degradation</keyword>
<feature type="chain" id="PRO_5042835193" description="lytic cellulose monooxygenase (C4-dehydrogenating)" evidence="16">
    <location>
        <begin position="20"/>
        <end position="299"/>
    </location>
</feature>
<evidence type="ECO:0000313" key="18">
    <source>
        <dbReference type="EMBL" id="KAK4182143.1"/>
    </source>
</evidence>
<evidence type="ECO:0000256" key="14">
    <source>
        <dbReference type="ARBA" id="ARBA00045077"/>
    </source>
</evidence>
<dbReference type="Gene3D" id="2.70.50.70">
    <property type="match status" value="1"/>
</dbReference>
<evidence type="ECO:0000256" key="3">
    <source>
        <dbReference type="ARBA" id="ARBA00022525"/>
    </source>
</evidence>
<keyword evidence="8" id="KW-0186">Copper</keyword>
<dbReference type="Pfam" id="PF03443">
    <property type="entry name" value="AA9"/>
    <property type="match status" value="1"/>
</dbReference>
<dbReference type="InterPro" id="IPR049892">
    <property type="entry name" value="AA9"/>
</dbReference>
<keyword evidence="10" id="KW-1015">Disulfide bond</keyword>
<dbReference type="AlphaFoldDB" id="A0AAN6WIB0"/>
<reference evidence="18" key="1">
    <citation type="journal article" date="2023" name="Mol. Phylogenet. Evol.">
        <title>Genome-scale phylogeny and comparative genomics of the fungal order Sordariales.</title>
        <authorList>
            <person name="Hensen N."/>
            <person name="Bonometti L."/>
            <person name="Westerberg I."/>
            <person name="Brannstrom I.O."/>
            <person name="Guillou S."/>
            <person name="Cros-Aarteil S."/>
            <person name="Calhoun S."/>
            <person name="Haridas S."/>
            <person name="Kuo A."/>
            <person name="Mondo S."/>
            <person name="Pangilinan J."/>
            <person name="Riley R."/>
            <person name="LaButti K."/>
            <person name="Andreopoulos B."/>
            <person name="Lipzen A."/>
            <person name="Chen C."/>
            <person name="Yan M."/>
            <person name="Daum C."/>
            <person name="Ng V."/>
            <person name="Clum A."/>
            <person name="Steindorff A."/>
            <person name="Ohm R.A."/>
            <person name="Martin F."/>
            <person name="Silar P."/>
            <person name="Natvig D.O."/>
            <person name="Lalanne C."/>
            <person name="Gautier V."/>
            <person name="Ament-Velasquez S.L."/>
            <person name="Kruys A."/>
            <person name="Hutchinson M.I."/>
            <person name="Powell A.J."/>
            <person name="Barry K."/>
            <person name="Miller A.N."/>
            <person name="Grigoriev I.V."/>
            <person name="Debuchy R."/>
            <person name="Gladieux P."/>
            <person name="Hiltunen Thoren M."/>
            <person name="Johannesson H."/>
        </authorList>
    </citation>
    <scope>NUCLEOTIDE SEQUENCE</scope>
    <source>
        <strain evidence="18">PSN309</strain>
    </source>
</reference>
<sequence>MAPISLFTALLAAAPLVHGHYSFIRLKTNGVWHEPLQYIRNKTSPFDEKQFVDSNFLWRYYNWPTYFLDFPDSVRCGRGNLDHAKETQVLTIKAGDEVEIAHLRSDPSEWDNGMFECADDRGACDHRPYYRTDFNHPGPLIIHLSKVPEGQDIKTYDGSGEWVKIHSRGLVSAKERPIKWELYVDEPPHLKFKIPAQTPPGQYLMRMDVLMAGMLNKYIKIGELGSFGQMYPTCAQLNILSQSTAQLPQGVLIPEIFAPEAPGMTHSSEMQHFQSIDEGYRYPGGPRWTGEEVVEDIPI</sequence>
<comment type="caution">
    <text evidence="18">The sequence shown here is derived from an EMBL/GenBank/DDBJ whole genome shotgun (WGS) entry which is preliminary data.</text>
</comment>
<evidence type="ECO:0000256" key="5">
    <source>
        <dbReference type="ARBA" id="ARBA00022729"/>
    </source>
</evidence>
<gene>
    <name evidence="18" type="ORF">QBC35DRAFT_468308</name>
</gene>
<keyword evidence="19" id="KW-1185">Reference proteome</keyword>
<dbReference type="PANTHER" id="PTHR33353:SF2">
    <property type="entry name" value="ENDO-BETA-1,4-GLUCANASE D"/>
    <property type="match status" value="1"/>
</dbReference>
<dbReference type="GO" id="GO:0046872">
    <property type="term" value="F:metal ion binding"/>
    <property type="evidence" value="ECO:0007669"/>
    <property type="project" value="UniProtKB-KW"/>
</dbReference>
<comment type="cofactor">
    <cofactor evidence="1">
        <name>Cu(2+)</name>
        <dbReference type="ChEBI" id="CHEBI:29036"/>
    </cofactor>
</comment>
<evidence type="ECO:0000256" key="2">
    <source>
        <dbReference type="ARBA" id="ARBA00004613"/>
    </source>
</evidence>
<keyword evidence="5 16" id="KW-0732">Signal</keyword>
<reference evidence="18" key="2">
    <citation type="submission" date="2023-05" db="EMBL/GenBank/DDBJ databases">
        <authorList>
            <consortium name="Lawrence Berkeley National Laboratory"/>
            <person name="Steindorff A."/>
            <person name="Hensen N."/>
            <person name="Bonometti L."/>
            <person name="Westerberg I."/>
            <person name="Brannstrom I.O."/>
            <person name="Guillou S."/>
            <person name="Cros-Aarteil S."/>
            <person name="Calhoun S."/>
            <person name="Haridas S."/>
            <person name="Kuo A."/>
            <person name="Mondo S."/>
            <person name="Pangilinan J."/>
            <person name="Riley R."/>
            <person name="Labutti K."/>
            <person name="Andreopoulos B."/>
            <person name="Lipzen A."/>
            <person name="Chen C."/>
            <person name="Yanf M."/>
            <person name="Daum C."/>
            <person name="Ng V."/>
            <person name="Clum A."/>
            <person name="Ohm R."/>
            <person name="Martin F."/>
            <person name="Silar P."/>
            <person name="Natvig D."/>
            <person name="Lalanne C."/>
            <person name="Gautier V."/>
            <person name="Ament-Velasquez S.L."/>
            <person name="Kruys A."/>
            <person name="Hutchinson M.I."/>
            <person name="Powell A.J."/>
            <person name="Barry K."/>
            <person name="Miller A.N."/>
            <person name="Grigoriev I.V."/>
            <person name="Debuchy R."/>
            <person name="Gladieux P."/>
            <person name="Thoren M.H."/>
            <person name="Johannesson H."/>
        </authorList>
    </citation>
    <scope>NUCLEOTIDE SEQUENCE</scope>
    <source>
        <strain evidence="18">PSN309</strain>
    </source>
</reference>
<feature type="signal peptide" evidence="16">
    <location>
        <begin position="1"/>
        <end position="19"/>
    </location>
</feature>
<comment type="subcellular location">
    <subcellularLocation>
        <location evidence="2">Secreted</location>
    </subcellularLocation>
</comment>
<accession>A0AAN6WIB0</accession>
<protein>
    <recommendedName>
        <fullName evidence="15">lytic cellulose monooxygenase (C4-dehydrogenating)</fullName>
        <ecNumber evidence="15">1.14.99.56</ecNumber>
    </recommendedName>
</protein>
<dbReference type="GO" id="GO:0030245">
    <property type="term" value="P:cellulose catabolic process"/>
    <property type="evidence" value="ECO:0007669"/>
    <property type="project" value="UniProtKB-KW"/>
</dbReference>
<organism evidence="18 19">
    <name type="scientific">Podospora australis</name>
    <dbReference type="NCBI Taxonomy" id="1536484"/>
    <lineage>
        <taxon>Eukaryota</taxon>
        <taxon>Fungi</taxon>
        <taxon>Dikarya</taxon>
        <taxon>Ascomycota</taxon>
        <taxon>Pezizomycotina</taxon>
        <taxon>Sordariomycetes</taxon>
        <taxon>Sordariomycetidae</taxon>
        <taxon>Sordariales</taxon>
        <taxon>Podosporaceae</taxon>
        <taxon>Podospora</taxon>
    </lineage>
</organism>
<keyword evidence="12" id="KW-0624">Polysaccharide degradation</keyword>
<dbReference type="PANTHER" id="PTHR33353">
    <property type="entry name" value="PUTATIVE (AFU_ORTHOLOGUE AFUA_1G12560)-RELATED"/>
    <property type="match status" value="1"/>
</dbReference>
<comment type="catalytic activity">
    <reaction evidence="14">
        <text>[(1-&gt;4)-beta-D-glucosyl]n+m + reduced acceptor + O2 = 4-dehydro-beta-D-glucosyl-[(1-&gt;4)-beta-D-glucosyl]n-1 + [(1-&gt;4)-beta-D-glucosyl]m + acceptor + H2O.</text>
        <dbReference type="EC" id="1.14.99.56"/>
    </reaction>
</comment>
<dbReference type="GO" id="GO:0004497">
    <property type="term" value="F:monooxygenase activity"/>
    <property type="evidence" value="ECO:0007669"/>
    <property type="project" value="UniProtKB-KW"/>
</dbReference>
<evidence type="ECO:0000256" key="13">
    <source>
        <dbReference type="ARBA" id="ARBA00044502"/>
    </source>
</evidence>
<evidence type="ECO:0000256" key="12">
    <source>
        <dbReference type="ARBA" id="ARBA00023326"/>
    </source>
</evidence>
<comment type="similarity">
    <text evidence="13">Belongs to the polysaccharide monooxygenase AA9 family.</text>
</comment>
<keyword evidence="3" id="KW-0964">Secreted</keyword>
<dbReference type="EC" id="1.14.99.56" evidence="15"/>
<keyword evidence="18" id="KW-0378">Hydrolase</keyword>